<reference evidence="2 3" key="1">
    <citation type="submission" date="2016-10" db="EMBL/GenBank/DDBJ databases">
        <authorList>
            <person name="de Groot N.N."/>
        </authorList>
    </citation>
    <scope>NUCLEOTIDE SEQUENCE [LARGE SCALE GENOMIC DNA]</scope>
    <source>
        <strain evidence="2 3">DSM 19073</strain>
    </source>
</reference>
<comment type="cofactor">
    <cofactor evidence="1">
        <name>Fe(2+)</name>
        <dbReference type="ChEBI" id="CHEBI:29033"/>
    </cofactor>
</comment>
<organism evidence="2 3">
    <name type="scientific">Jannaschia pohangensis</name>
    <dbReference type="NCBI Taxonomy" id="390807"/>
    <lineage>
        <taxon>Bacteria</taxon>
        <taxon>Pseudomonadati</taxon>
        <taxon>Pseudomonadota</taxon>
        <taxon>Alphaproteobacteria</taxon>
        <taxon>Rhodobacterales</taxon>
        <taxon>Roseobacteraceae</taxon>
        <taxon>Jannaschia</taxon>
    </lineage>
</organism>
<evidence type="ECO:0000313" key="3">
    <source>
        <dbReference type="Proteomes" id="UP000199110"/>
    </source>
</evidence>
<dbReference type="STRING" id="390807.SAMN04488095_2368"/>
<proteinExistence type="predicted"/>
<gene>
    <name evidence="2" type="ORF">SAMN04488095_2368</name>
</gene>
<dbReference type="Gene3D" id="2.60.120.620">
    <property type="entry name" value="q2cbj1_9rhob like domain"/>
    <property type="match status" value="1"/>
</dbReference>
<dbReference type="PANTHER" id="PTHR20883">
    <property type="entry name" value="PHYTANOYL-COA DIOXYGENASE DOMAIN CONTAINING 1"/>
    <property type="match status" value="1"/>
</dbReference>
<dbReference type="RefSeq" id="WP_092780728.1">
    <property type="nucleotide sequence ID" value="NZ_FORA01000003.1"/>
</dbReference>
<protein>
    <submittedName>
        <fullName evidence="2">Phytanoyl-CoA dioxygenase (PhyH)</fullName>
    </submittedName>
</protein>
<dbReference type="OrthoDB" id="9791262at2"/>
<evidence type="ECO:0000256" key="1">
    <source>
        <dbReference type="ARBA" id="ARBA00001954"/>
    </source>
</evidence>
<keyword evidence="3" id="KW-1185">Reference proteome</keyword>
<keyword evidence="2" id="KW-0560">Oxidoreductase</keyword>
<accession>A0A1I3Q0C6</accession>
<dbReference type="PANTHER" id="PTHR20883:SF48">
    <property type="entry name" value="ECTOINE DIOXYGENASE"/>
    <property type="match status" value="1"/>
</dbReference>
<name>A0A1I3Q0C6_9RHOB</name>
<dbReference type="EMBL" id="FORA01000003">
    <property type="protein sequence ID" value="SFJ27145.1"/>
    <property type="molecule type" value="Genomic_DNA"/>
</dbReference>
<dbReference type="SUPFAM" id="SSF51197">
    <property type="entry name" value="Clavaminate synthase-like"/>
    <property type="match status" value="1"/>
</dbReference>
<dbReference type="Proteomes" id="UP000199110">
    <property type="component" value="Unassembled WGS sequence"/>
</dbReference>
<dbReference type="GO" id="GO:0005506">
    <property type="term" value="F:iron ion binding"/>
    <property type="evidence" value="ECO:0007669"/>
    <property type="project" value="UniProtKB-ARBA"/>
</dbReference>
<sequence>MTEDLERDGYLWLRDAVPQAELADLRALAQTDSRPGARVPVGAPLFRQVVSGDWLGPVMASRPDLRPVRLVSFAKGEASNWSVPWHQDRVIAVAERDDAAPVTNWSRKDGIWHCEPDVGTLSAMLFVRLHLNCHTAENGAMEIAVGSHRQGPIAGQEAEAQAALHPRHVCTAEPGDILVMSMLLLHRSGTARTPAPRGVLRIDYADTPPPPPLCWQTD</sequence>
<dbReference type="Pfam" id="PF05721">
    <property type="entry name" value="PhyH"/>
    <property type="match status" value="1"/>
</dbReference>
<dbReference type="InterPro" id="IPR008775">
    <property type="entry name" value="Phytyl_CoA_dOase-like"/>
</dbReference>
<dbReference type="AlphaFoldDB" id="A0A1I3Q0C6"/>
<keyword evidence="2" id="KW-0223">Dioxygenase</keyword>
<dbReference type="GO" id="GO:0016706">
    <property type="term" value="F:2-oxoglutarate-dependent dioxygenase activity"/>
    <property type="evidence" value="ECO:0007669"/>
    <property type="project" value="UniProtKB-ARBA"/>
</dbReference>
<evidence type="ECO:0000313" key="2">
    <source>
        <dbReference type="EMBL" id="SFJ27145.1"/>
    </source>
</evidence>